<evidence type="ECO:0000313" key="2">
    <source>
        <dbReference type="EMBL" id="EKF73045.1"/>
    </source>
</evidence>
<evidence type="ECO:0000313" key="3">
    <source>
        <dbReference type="Proteomes" id="UP000010164"/>
    </source>
</evidence>
<dbReference type="Proteomes" id="UP000010164">
    <property type="component" value="Unassembled WGS sequence"/>
</dbReference>
<name>L0WBE0_9GAMM</name>
<dbReference type="EMBL" id="AMRJ01000037">
    <property type="protein sequence ID" value="EKF73045.1"/>
    <property type="molecule type" value="Genomic_DNA"/>
</dbReference>
<dbReference type="eggNOG" id="ENOG50335FN">
    <property type="taxonomic scope" value="Bacteria"/>
</dbReference>
<reference evidence="2 3" key="1">
    <citation type="journal article" date="2012" name="J. Bacteriol.">
        <title>Genome Sequence of the Alkane-Degrading Bacterium Alcanivorax hongdengensis Type Strain A-11-3.</title>
        <authorList>
            <person name="Lai Q."/>
            <person name="Shao Z."/>
        </authorList>
    </citation>
    <scope>NUCLEOTIDE SEQUENCE [LARGE SCALE GENOMIC DNA]</scope>
    <source>
        <strain evidence="2 3">A-11-3</strain>
    </source>
</reference>
<dbReference type="Pfam" id="PF10675">
    <property type="entry name" value="DUF2489"/>
    <property type="match status" value="1"/>
</dbReference>
<organism evidence="2 3">
    <name type="scientific">Alcanivorax hongdengensis A-11-3</name>
    <dbReference type="NCBI Taxonomy" id="1177179"/>
    <lineage>
        <taxon>Bacteria</taxon>
        <taxon>Pseudomonadati</taxon>
        <taxon>Pseudomonadota</taxon>
        <taxon>Gammaproteobacteria</taxon>
        <taxon>Oceanospirillales</taxon>
        <taxon>Alcanivoracaceae</taxon>
        <taxon>Alcanivorax</taxon>
    </lineage>
</organism>
<accession>L0WBE0</accession>
<evidence type="ECO:0000259" key="1">
    <source>
        <dbReference type="Pfam" id="PF10675"/>
    </source>
</evidence>
<comment type="caution">
    <text evidence="2">The sequence shown here is derived from an EMBL/GenBank/DDBJ whole genome shotgun (WGS) entry which is preliminary data.</text>
</comment>
<keyword evidence="3" id="KW-1185">Reference proteome</keyword>
<dbReference type="AlphaFoldDB" id="L0WBE0"/>
<gene>
    <name evidence="2" type="ORF">A11A3_15602</name>
</gene>
<dbReference type="InterPro" id="IPR019617">
    <property type="entry name" value="DUF2489"/>
</dbReference>
<dbReference type="STRING" id="1177179.A11A3_15602"/>
<proteinExistence type="predicted"/>
<sequence length="135" mass="15546">MLGWWLVKRHERQRLATQRGEQLGAILDSLEVLCRALAQEQVESSEAVIRMSVLLDSLPDTIAPKVDLAAIHQLAEQCQQFDRGDVRKSLTPRQRHRQDQQRWTLEDEQKEVVLQATQRLAEVIPSWRSGLGLSR</sequence>
<feature type="domain" description="DUF2489" evidence="1">
    <location>
        <begin position="6"/>
        <end position="120"/>
    </location>
</feature>
<protein>
    <recommendedName>
        <fullName evidence="1">DUF2489 domain-containing protein</fullName>
    </recommendedName>
</protein>